<dbReference type="GO" id="GO:0009254">
    <property type="term" value="P:peptidoglycan turnover"/>
    <property type="evidence" value="ECO:0007669"/>
    <property type="project" value="TreeGrafter"/>
</dbReference>
<evidence type="ECO:0000259" key="13">
    <source>
        <dbReference type="PROSITE" id="PS51464"/>
    </source>
</evidence>
<dbReference type="EC" id="4.2.1.126" evidence="8 12"/>
<dbReference type="AlphaFoldDB" id="A0A090J4T0"/>
<dbReference type="Gene3D" id="1.10.8.1080">
    <property type="match status" value="1"/>
</dbReference>
<dbReference type="PANTHER" id="PTHR10088">
    <property type="entry name" value="GLUCOKINASE REGULATORY PROTEIN"/>
    <property type="match status" value="1"/>
</dbReference>
<accession>A0A090J4T0</accession>
<dbReference type="CDD" id="cd05007">
    <property type="entry name" value="SIS_Etherase"/>
    <property type="match status" value="1"/>
</dbReference>
<evidence type="ECO:0000256" key="12">
    <source>
        <dbReference type="HAMAP-Rule" id="MF_00068"/>
    </source>
</evidence>
<dbReference type="Pfam" id="PF22645">
    <property type="entry name" value="GKRP_SIS_N"/>
    <property type="match status" value="1"/>
</dbReference>
<evidence type="ECO:0000256" key="2">
    <source>
        <dbReference type="ARBA" id="ARBA00023239"/>
    </source>
</evidence>
<comment type="pathway">
    <text evidence="12">Amino-sugar metabolism; N-acetylmuramate degradation.</text>
</comment>
<comment type="function">
    <text evidence="12">Specifically catalyzes the cleavage of the D-lactyl ether substituent of MurNAc 6-phosphate, producing GlcNAc 6-phosphate and D-lactate.</text>
</comment>
<dbReference type="PANTHER" id="PTHR10088:SF4">
    <property type="entry name" value="GLUCOKINASE REGULATORY PROTEIN"/>
    <property type="match status" value="1"/>
</dbReference>
<dbReference type="GO" id="GO:0016803">
    <property type="term" value="F:ether hydrolase activity"/>
    <property type="evidence" value="ECO:0007669"/>
    <property type="project" value="TreeGrafter"/>
</dbReference>
<evidence type="ECO:0000256" key="3">
    <source>
        <dbReference type="ARBA" id="ARBA00023277"/>
    </source>
</evidence>
<dbReference type="FunFam" id="1.10.8.1080:FF:000001">
    <property type="entry name" value="N-acetylmuramic acid 6-phosphate etherase"/>
    <property type="match status" value="1"/>
</dbReference>
<dbReference type="Proteomes" id="UP000040576">
    <property type="component" value="Unassembled WGS sequence"/>
</dbReference>
<comment type="miscellaneous">
    <text evidence="12">A lyase-type mechanism (elimination/hydration) is suggested for the cleavage of the lactyl ether bond of MurNAc 6-phosphate, with the formation of an alpha,beta-unsaturated aldehyde intermediate with (E)-stereochemistry, followed by the syn addition of water to give product.</text>
</comment>
<comment type="subunit">
    <text evidence="1 12">Homodimer.</text>
</comment>
<dbReference type="GO" id="GO:0097367">
    <property type="term" value="F:carbohydrate derivative binding"/>
    <property type="evidence" value="ECO:0007669"/>
    <property type="project" value="InterPro"/>
</dbReference>
<evidence type="ECO:0000256" key="7">
    <source>
        <dbReference type="ARBA" id="ARBA00061234"/>
    </source>
</evidence>
<dbReference type="InterPro" id="IPR005488">
    <property type="entry name" value="Etherase_MurQ"/>
</dbReference>
<evidence type="ECO:0000256" key="11">
    <source>
        <dbReference type="ARBA" id="ARBA00084049"/>
    </source>
</evidence>
<dbReference type="RefSeq" id="WP_034772846.1">
    <property type="nucleotide sequence ID" value="NZ_CCRF01000091.1"/>
</dbReference>
<feature type="domain" description="SIS" evidence="13">
    <location>
        <begin position="54"/>
        <end position="217"/>
    </location>
</feature>
<evidence type="ECO:0000256" key="9">
    <source>
        <dbReference type="ARBA" id="ARBA00070061"/>
    </source>
</evidence>
<evidence type="ECO:0000256" key="4">
    <source>
        <dbReference type="ARBA" id="ARBA00051747"/>
    </source>
</evidence>
<comment type="pathway">
    <text evidence="5">Amino-sugar metabolism; 1,6-anhydro-N-acetylmuramate degradation.</text>
</comment>
<dbReference type="NCBIfam" id="NF003915">
    <property type="entry name" value="PRK05441.1"/>
    <property type="match status" value="1"/>
</dbReference>
<dbReference type="InterPro" id="IPR001347">
    <property type="entry name" value="SIS_dom"/>
</dbReference>
<dbReference type="NCBIfam" id="TIGR00274">
    <property type="entry name" value="N-acetylmuramic acid 6-phosphate etherase"/>
    <property type="match status" value="1"/>
</dbReference>
<name>A0A090J4T0_9BACI</name>
<dbReference type="PROSITE" id="PS01272">
    <property type="entry name" value="GCKR"/>
    <property type="match status" value="1"/>
</dbReference>
<keyword evidence="15" id="KW-1185">Reference proteome</keyword>
<evidence type="ECO:0000256" key="10">
    <source>
        <dbReference type="ARBA" id="ARBA00077905"/>
    </source>
</evidence>
<dbReference type="GO" id="GO:0046348">
    <property type="term" value="P:amino sugar catabolic process"/>
    <property type="evidence" value="ECO:0007669"/>
    <property type="project" value="InterPro"/>
</dbReference>
<evidence type="ECO:0000313" key="14">
    <source>
        <dbReference type="EMBL" id="CEE02890.1"/>
    </source>
</evidence>
<dbReference type="FunFam" id="3.40.50.10490:FF:000014">
    <property type="entry name" value="N-acetylmuramic acid 6-phosphate etherase"/>
    <property type="match status" value="1"/>
</dbReference>
<dbReference type="NCBIfam" id="NF009222">
    <property type="entry name" value="PRK12570.1"/>
    <property type="match status" value="1"/>
</dbReference>
<dbReference type="SUPFAM" id="SSF53697">
    <property type="entry name" value="SIS domain"/>
    <property type="match status" value="1"/>
</dbReference>
<dbReference type="HAMAP" id="MF_00068">
    <property type="entry name" value="MurQ"/>
    <property type="match status" value="1"/>
</dbReference>
<dbReference type="EMBL" id="CCRF01000091">
    <property type="protein sequence ID" value="CEE02890.1"/>
    <property type="molecule type" value="Genomic_DNA"/>
</dbReference>
<reference evidence="14 15" key="1">
    <citation type="submission" date="2014-07" db="EMBL/GenBank/DDBJ databases">
        <authorList>
            <person name="Wibberg Daniel"/>
        </authorList>
    </citation>
    <scope>NUCLEOTIDE SEQUENCE [LARGE SCALE GENOMIC DNA]</scope>
</reference>
<comment type="similarity">
    <text evidence="7 12">Belongs to the GCKR-like family. MurNAc-6-P etherase subfamily.</text>
</comment>
<comment type="pathway">
    <text evidence="6">Cell wall biogenesis.</text>
</comment>
<dbReference type="GO" id="GO:0097173">
    <property type="term" value="P:N-acetylmuramic acid catabolic process"/>
    <property type="evidence" value="ECO:0007669"/>
    <property type="project" value="UniProtKB-UniPathway"/>
</dbReference>
<dbReference type="UniPathway" id="UPA00342"/>
<dbReference type="Gene3D" id="3.40.50.10490">
    <property type="entry name" value="Glucose-6-phosphate isomerase like protein, domain 1"/>
    <property type="match status" value="1"/>
</dbReference>
<dbReference type="PROSITE" id="PS51464">
    <property type="entry name" value="SIS"/>
    <property type="match status" value="1"/>
</dbReference>
<evidence type="ECO:0000256" key="6">
    <source>
        <dbReference type="ARBA" id="ARBA00060672"/>
    </source>
</evidence>
<sequence length="294" mass="31674">MLEKLTTELRNPNSLDLDQKSIREILELMNREDATIPLGIREVLDKIEFVVNYVVQAFQNGGRLIYAGAGTSGRLGILDASECPPTFGVDKNLVQGIIAGGLKAVTDAIEGAEDNEQAGGEDLKKVSLTNKDVVIGIAASGRTPYVIGALKYAKEIGAKTASISNNANSKIGEIADVAIEVVTGPEIITGSTRLKAGTAQKLVLNMISTTSMIKIGKVYENLMVDVQPTNKKLIERSKKIIMEATGVDYGTAETYFEKANHQVKVAIVMILLNCSYDDAKLKLEDAQGFIRNTI</sequence>
<keyword evidence="3 12" id="KW-0119">Carbohydrate metabolism</keyword>
<proteinExistence type="inferred from homology"/>
<dbReference type="InterPro" id="IPR046348">
    <property type="entry name" value="SIS_dom_sf"/>
</dbReference>
<dbReference type="InterPro" id="IPR040190">
    <property type="entry name" value="MURQ/GCKR"/>
</dbReference>
<evidence type="ECO:0000313" key="15">
    <source>
        <dbReference type="Proteomes" id="UP000040576"/>
    </source>
</evidence>
<dbReference type="GO" id="GO:0016835">
    <property type="term" value="F:carbon-oxygen lyase activity"/>
    <property type="evidence" value="ECO:0007669"/>
    <property type="project" value="UniProtKB-UniRule"/>
</dbReference>
<evidence type="ECO:0000256" key="5">
    <source>
        <dbReference type="ARBA" id="ARBA00060595"/>
    </source>
</evidence>
<evidence type="ECO:0000256" key="8">
    <source>
        <dbReference type="ARBA" id="ARBA00067056"/>
    </source>
</evidence>
<evidence type="ECO:0000256" key="1">
    <source>
        <dbReference type="ARBA" id="ARBA00011738"/>
    </source>
</evidence>
<comment type="catalytic activity">
    <reaction evidence="4 12">
        <text>N-acetyl-D-muramate 6-phosphate + H2O = N-acetyl-D-glucosamine 6-phosphate + (R)-lactate</text>
        <dbReference type="Rhea" id="RHEA:26410"/>
        <dbReference type="ChEBI" id="CHEBI:15377"/>
        <dbReference type="ChEBI" id="CHEBI:16004"/>
        <dbReference type="ChEBI" id="CHEBI:57513"/>
        <dbReference type="ChEBI" id="CHEBI:58722"/>
        <dbReference type="EC" id="4.2.1.126"/>
    </reaction>
</comment>
<organism evidence="14 15">
    <name type="scientific">Caldibacillus thermoamylovorans</name>
    <dbReference type="NCBI Taxonomy" id="35841"/>
    <lineage>
        <taxon>Bacteria</taxon>
        <taxon>Bacillati</taxon>
        <taxon>Bacillota</taxon>
        <taxon>Bacilli</taxon>
        <taxon>Bacillales</taxon>
        <taxon>Bacillaceae</taxon>
        <taxon>Caldibacillus</taxon>
    </lineage>
</organism>
<protein>
    <recommendedName>
        <fullName evidence="9 12">N-acetylmuramic acid 6-phosphate etherase</fullName>
        <shortName evidence="12">MurNAc-6-P etherase</shortName>
        <ecNumber evidence="8 12">4.2.1.126</ecNumber>
    </recommendedName>
    <alternativeName>
        <fullName evidence="11 12">N-acetylmuramic acid 6-phosphate hydrolase</fullName>
    </alternativeName>
    <alternativeName>
        <fullName evidence="10 12">N-acetylmuramic acid 6-phosphate lyase</fullName>
    </alternativeName>
</protein>
<gene>
    <name evidence="12 14" type="primary">murQ</name>
    <name evidence="14" type="ORF">BT1A1_3104</name>
</gene>
<keyword evidence="2 12" id="KW-0456">Lyase</keyword>
<feature type="active site" description="Proton donor" evidence="12">
    <location>
        <position position="82"/>
    </location>
</feature>
<dbReference type="InterPro" id="IPR005486">
    <property type="entry name" value="Glucokinase_regulatory_CS"/>
</dbReference>
<feature type="active site" evidence="12">
    <location>
        <position position="113"/>
    </location>
</feature>